<dbReference type="PROSITE" id="PS51760">
    <property type="entry name" value="GH10_2"/>
    <property type="match status" value="1"/>
</dbReference>
<keyword evidence="10" id="KW-1133">Transmembrane helix</keyword>
<evidence type="ECO:0000256" key="1">
    <source>
        <dbReference type="ARBA" id="ARBA00000681"/>
    </source>
</evidence>
<dbReference type="PANTHER" id="PTHR31490">
    <property type="entry name" value="GLYCOSYL HYDROLASE"/>
    <property type="match status" value="1"/>
</dbReference>
<dbReference type="Gene3D" id="3.20.20.80">
    <property type="entry name" value="Glycosidases"/>
    <property type="match status" value="1"/>
</dbReference>
<feature type="transmembrane region" description="Helical" evidence="10">
    <location>
        <begin position="12"/>
        <end position="31"/>
    </location>
</feature>
<dbReference type="Proteomes" id="UP000199695">
    <property type="component" value="Unassembled WGS sequence"/>
</dbReference>
<comment type="similarity">
    <text evidence="2">Belongs to the glycosyl hydrolase 10 (cellulase F) family.</text>
</comment>
<dbReference type="STRING" id="1173111.SAMN05444955_103260"/>
<evidence type="ECO:0000256" key="5">
    <source>
        <dbReference type="ARBA" id="ARBA00022729"/>
    </source>
</evidence>
<dbReference type="InterPro" id="IPR001000">
    <property type="entry name" value="GH10_dom"/>
</dbReference>
<reference evidence="12 13" key="1">
    <citation type="submission" date="2016-10" db="EMBL/GenBank/DDBJ databases">
        <authorList>
            <person name="de Groot N.N."/>
        </authorList>
    </citation>
    <scope>NUCLEOTIDE SEQUENCE [LARGE SCALE GENOMIC DNA]</scope>
    <source>
        <strain evidence="12 13">DSM 46701</strain>
    </source>
</reference>
<dbReference type="GO" id="GO:0031176">
    <property type="term" value="F:endo-1,4-beta-xylanase activity"/>
    <property type="evidence" value="ECO:0007669"/>
    <property type="project" value="UniProtKB-EC"/>
</dbReference>
<evidence type="ECO:0000313" key="12">
    <source>
        <dbReference type="EMBL" id="SEM93682.1"/>
    </source>
</evidence>
<proteinExistence type="inferred from homology"/>
<organism evidence="12 13">
    <name type="scientific">Lihuaxuella thermophila</name>
    <dbReference type="NCBI Taxonomy" id="1173111"/>
    <lineage>
        <taxon>Bacteria</taxon>
        <taxon>Bacillati</taxon>
        <taxon>Bacillota</taxon>
        <taxon>Bacilli</taxon>
        <taxon>Bacillales</taxon>
        <taxon>Thermoactinomycetaceae</taxon>
        <taxon>Lihuaxuella</taxon>
    </lineage>
</organism>
<dbReference type="EC" id="3.2.1.8" evidence="3"/>
<protein>
    <recommendedName>
        <fullName evidence="3">endo-1,4-beta-xylanase</fullName>
        <ecNumber evidence="3">3.2.1.8</ecNumber>
    </recommendedName>
</protein>
<evidence type="ECO:0000256" key="2">
    <source>
        <dbReference type="ARBA" id="ARBA00007495"/>
    </source>
</evidence>
<gene>
    <name evidence="12" type="ORF">SAMN05444955_103260</name>
</gene>
<evidence type="ECO:0000256" key="3">
    <source>
        <dbReference type="ARBA" id="ARBA00012590"/>
    </source>
</evidence>
<comment type="catalytic activity">
    <reaction evidence="1">
        <text>Endohydrolysis of (1-&gt;4)-beta-D-xylosidic linkages in xylans.</text>
        <dbReference type="EC" id="3.2.1.8"/>
    </reaction>
</comment>
<evidence type="ECO:0000256" key="8">
    <source>
        <dbReference type="ARBA" id="ARBA00023295"/>
    </source>
</evidence>
<dbReference type="InterPro" id="IPR017853">
    <property type="entry name" value="GH"/>
</dbReference>
<dbReference type="GO" id="GO:0045493">
    <property type="term" value="P:xylan catabolic process"/>
    <property type="evidence" value="ECO:0007669"/>
    <property type="project" value="UniProtKB-KW"/>
</dbReference>
<evidence type="ECO:0000256" key="7">
    <source>
        <dbReference type="ARBA" id="ARBA00023277"/>
    </source>
</evidence>
<evidence type="ECO:0000313" key="13">
    <source>
        <dbReference type="Proteomes" id="UP000199695"/>
    </source>
</evidence>
<keyword evidence="8 12" id="KW-0326">Glycosidase</keyword>
<dbReference type="OrthoDB" id="9809277at2"/>
<dbReference type="PANTHER" id="PTHR31490:SF88">
    <property type="entry name" value="BETA-XYLANASE"/>
    <property type="match status" value="1"/>
</dbReference>
<sequence length="394" mass="45708">MFERFPINRRLLYLCLFLFFMNLLLILWVYLISKTNETKGTSDRGPGAKTASLRELASSKSFQIGSSVRFESFISERTYRQRVNQEFNMITIANELKFETIHSKPNQFDFSKADFLVDFAMEKQIHVRGQTLIQSEALPGWVTQGDHSKEEIKQMMKKHIQTIVSHYKGRVATWNVVSGAFNDDGSFRDNFWLRTIGPEYIELAFRWAHEADPHALLFYDDHQMERWNAKSQTVYQMVSEFKKRSVPIHGIGIRIQTDSDQQFSSHALSANMNRFSNLGMQVQIIDFDVKIKNNNLPFKENLKKQAELYGIALKACLSSSHCTAFMMQGFTDKYTRQQESFPLIFDINYKPKPAYFTLMHILSQNNAASRGGTSLVRFIYAHERRLLISTPIVV</sequence>
<dbReference type="EMBL" id="FOCQ01000003">
    <property type="protein sequence ID" value="SEM93682.1"/>
    <property type="molecule type" value="Genomic_DNA"/>
</dbReference>
<dbReference type="RefSeq" id="WP_089965889.1">
    <property type="nucleotide sequence ID" value="NZ_FOCQ01000003.1"/>
</dbReference>
<evidence type="ECO:0000256" key="9">
    <source>
        <dbReference type="ARBA" id="ARBA00023326"/>
    </source>
</evidence>
<keyword evidence="4 12" id="KW-0858">Xylan degradation</keyword>
<keyword evidence="5" id="KW-0732">Signal</keyword>
<evidence type="ECO:0000256" key="6">
    <source>
        <dbReference type="ARBA" id="ARBA00022801"/>
    </source>
</evidence>
<dbReference type="Pfam" id="PF00331">
    <property type="entry name" value="Glyco_hydro_10"/>
    <property type="match status" value="1"/>
</dbReference>
<keyword evidence="10" id="KW-0472">Membrane</keyword>
<keyword evidence="7" id="KW-0119">Carbohydrate metabolism</keyword>
<dbReference type="InterPro" id="IPR044846">
    <property type="entry name" value="GH10"/>
</dbReference>
<dbReference type="AlphaFoldDB" id="A0A1H8CFD1"/>
<keyword evidence="6 12" id="KW-0378">Hydrolase</keyword>
<keyword evidence="9" id="KW-0624">Polysaccharide degradation</keyword>
<evidence type="ECO:0000256" key="4">
    <source>
        <dbReference type="ARBA" id="ARBA00022651"/>
    </source>
</evidence>
<dbReference type="SUPFAM" id="SSF51445">
    <property type="entry name" value="(Trans)glycosidases"/>
    <property type="match status" value="1"/>
</dbReference>
<evidence type="ECO:0000256" key="10">
    <source>
        <dbReference type="SAM" id="Phobius"/>
    </source>
</evidence>
<dbReference type="SMART" id="SM00633">
    <property type="entry name" value="Glyco_10"/>
    <property type="match status" value="1"/>
</dbReference>
<accession>A0A1H8CFD1</accession>
<evidence type="ECO:0000259" key="11">
    <source>
        <dbReference type="PROSITE" id="PS51760"/>
    </source>
</evidence>
<keyword evidence="10" id="KW-0812">Transmembrane</keyword>
<keyword evidence="13" id="KW-1185">Reference proteome</keyword>
<name>A0A1H8CFD1_9BACL</name>
<feature type="domain" description="GH10" evidence="11">
    <location>
        <begin position="47"/>
        <end position="361"/>
    </location>
</feature>